<accession>A0AAV4UY70</accession>
<organism evidence="1 2">
    <name type="scientific">Caerostris darwini</name>
    <dbReference type="NCBI Taxonomy" id="1538125"/>
    <lineage>
        <taxon>Eukaryota</taxon>
        <taxon>Metazoa</taxon>
        <taxon>Ecdysozoa</taxon>
        <taxon>Arthropoda</taxon>
        <taxon>Chelicerata</taxon>
        <taxon>Arachnida</taxon>
        <taxon>Araneae</taxon>
        <taxon>Araneomorphae</taxon>
        <taxon>Entelegynae</taxon>
        <taxon>Araneoidea</taxon>
        <taxon>Araneidae</taxon>
        <taxon>Caerostris</taxon>
    </lineage>
</organism>
<comment type="caution">
    <text evidence="1">The sequence shown here is derived from an EMBL/GenBank/DDBJ whole genome shotgun (WGS) entry which is preliminary data.</text>
</comment>
<dbReference type="Proteomes" id="UP001054837">
    <property type="component" value="Unassembled WGS sequence"/>
</dbReference>
<protein>
    <submittedName>
        <fullName evidence="1">Uncharacterized protein</fullName>
    </submittedName>
</protein>
<evidence type="ECO:0000313" key="2">
    <source>
        <dbReference type="Proteomes" id="UP001054837"/>
    </source>
</evidence>
<keyword evidence="2" id="KW-1185">Reference proteome</keyword>
<reference evidence="1 2" key="1">
    <citation type="submission" date="2021-06" db="EMBL/GenBank/DDBJ databases">
        <title>Caerostris darwini draft genome.</title>
        <authorList>
            <person name="Kono N."/>
            <person name="Arakawa K."/>
        </authorList>
    </citation>
    <scope>NUCLEOTIDE SEQUENCE [LARGE SCALE GENOMIC DNA]</scope>
</reference>
<gene>
    <name evidence="1" type="ORF">CDAR_50301</name>
</gene>
<dbReference type="EMBL" id="BPLQ01012086">
    <property type="protein sequence ID" value="GIY62389.1"/>
    <property type="molecule type" value="Genomic_DNA"/>
</dbReference>
<dbReference type="AlphaFoldDB" id="A0AAV4UY70"/>
<evidence type="ECO:0000313" key="1">
    <source>
        <dbReference type="EMBL" id="GIY62389.1"/>
    </source>
</evidence>
<proteinExistence type="predicted"/>
<name>A0AAV4UY70_9ARAC</name>
<sequence length="153" mass="17491">MCKENCMKYFSKTCYRCEFELMMYTSPGSKCSRSADFHCERKEQMFQELGECREKCKPDCIKYKYPYTIEEYTLVKDSIEDMSSDHFHEYLKYPVGRGAVQLRRGLHGLLAGPVCVGPGGRPGRVAAQRHPLHEDTPSKAELEGRIFVADGSS</sequence>